<dbReference type="InterPro" id="IPR051795">
    <property type="entry name" value="Glycosyl_Hydrlase_43"/>
</dbReference>
<keyword evidence="10" id="KW-1185">Reference proteome</keyword>
<evidence type="ECO:0000256" key="3">
    <source>
        <dbReference type="ARBA" id="ARBA00023295"/>
    </source>
</evidence>
<proteinExistence type="inferred from homology"/>
<dbReference type="Pfam" id="PF17851">
    <property type="entry name" value="GH43_C2"/>
    <property type="match status" value="1"/>
</dbReference>
<feature type="domain" description="Beta-xylosidase C-terminal Concanavalin A-like" evidence="8">
    <location>
        <begin position="342"/>
        <end position="514"/>
    </location>
</feature>
<dbReference type="EMBL" id="CP030041">
    <property type="protein sequence ID" value="AWW32255.1"/>
    <property type="molecule type" value="Genomic_DNA"/>
</dbReference>
<sequence>MKKMKTNWLGFLLALLTVSACQSTKEKSQNEKAVKPLAIVNPVFPGDHPDPTVVKVGEYFYASATSNEWAPLFPIFKSADLVNWEIVNYVFPEGAPDWARNNFWAPELAYDEKQGKFYAYYTARDKESNRLSVAVASADSPEGKFTDHGPLVAQEAGSIDAFEARDENGKLFLTWKEDGNSRGLPTPIWAQEINEERTKLLGEPHELFRNDQEWEMHLIEGISIFRKNDYFYATYSAGACCDVACNYRAGVARAKNLLGPWEKYEKNPVLMDNADWKCAGHGTVVKKGNEHYLLYHAYSTEGSVYVGREGVLEKINWTEDGWPVFENKATYDREKASLTFTDDFSTNLNPIWQWRVTQDIQYSTGDQGLLLAASEENEQLGTLLVQKSTSPDYSIEVTIDPAKSDAMGGILLVGGANNGFGAPVAGMGIAVTDGEVQVIENRDQELDVKATEGLAGNTLLRLKMEVVEGHLLRFSYRQDGAEWSTIGAQYDAAHLVPWGMGYRLGIFAKGKSGQQVNYKQVNISAN</sequence>
<evidence type="ECO:0000256" key="1">
    <source>
        <dbReference type="ARBA" id="ARBA00009865"/>
    </source>
</evidence>
<dbReference type="GO" id="GO:0004553">
    <property type="term" value="F:hydrolase activity, hydrolyzing O-glycosyl compounds"/>
    <property type="evidence" value="ECO:0007669"/>
    <property type="project" value="InterPro"/>
</dbReference>
<feature type="site" description="Important for catalytic activity, responsible for pKa modulation of the active site Glu and correct orientation of both the proton donor and substrate" evidence="5">
    <location>
        <position position="160"/>
    </location>
</feature>
<evidence type="ECO:0000256" key="4">
    <source>
        <dbReference type="PIRSR" id="PIRSR606710-1"/>
    </source>
</evidence>
<evidence type="ECO:0000256" key="2">
    <source>
        <dbReference type="ARBA" id="ARBA00022801"/>
    </source>
</evidence>
<evidence type="ECO:0000256" key="7">
    <source>
        <dbReference type="SAM" id="SignalP"/>
    </source>
</evidence>
<dbReference type="CDD" id="cd08999">
    <property type="entry name" value="GH43_ABN-like"/>
    <property type="match status" value="1"/>
</dbReference>
<dbReference type="AlphaFoldDB" id="A0A2Z4IMX8"/>
<accession>A0A2Z4IMX8</accession>
<dbReference type="PANTHER" id="PTHR42812:SF5">
    <property type="entry name" value="ENDO-ARABINASE"/>
    <property type="match status" value="1"/>
</dbReference>
<dbReference type="RefSeq" id="WP_112785628.1">
    <property type="nucleotide sequence ID" value="NZ_CP030041.1"/>
</dbReference>
<feature type="active site" description="Proton donor" evidence="4">
    <location>
        <position position="220"/>
    </location>
</feature>
<name>A0A2Z4IMX8_9BACT</name>
<evidence type="ECO:0000313" key="10">
    <source>
        <dbReference type="Proteomes" id="UP000248688"/>
    </source>
</evidence>
<evidence type="ECO:0000259" key="8">
    <source>
        <dbReference type="Pfam" id="PF17851"/>
    </source>
</evidence>
<dbReference type="PANTHER" id="PTHR42812">
    <property type="entry name" value="BETA-XYLOSIDASE"/>
    <property type="match status" value="1"/>
</dbReference>
<keyword evidence="7" id="KW-0732">Signal</keyword>
<dbReference type="Proteomes" id="UP000248688">
    <property type="component" value="Chromosome"/>
</dbReference>
<protein>
    <submittedName>
        <fullName evidence="9">Beta-xylosidase</fullName>
    </submittedName>
</protein>
<comment type="similarity">
    <text evidence="1 6">Belongs to the glycosyl hydrolase 43 family.</text>
</comment>
<evidence type="ECO:0000256" key="6">
    <source>
        <dbReference type="RuleBase" id="RU361187"/>
    </source>
</evidence>
<dbReference type="Gene3D" id="2.60.120.200">
    <property type="match status" value="1"/>
</dbReference>
<dbReference type="InterPro" id="IPR013320">
    <property type="entry name" value="ConA-like_dom_sf"/>
</dbReference>
<dbReference type="OrthoDB" id="9801455at2"/>
<dbReference type="InterPro" id="IPR006710">
    <property type="entry name" value="Glyco_hydro_43"/>
</dbReference>
<feature type="signal peptide" evidence="7">
    <location>
        <begin position="1"/>
        <end position="20"/>
    </location>
</feature>
<feature type="active site" description="Proton acceptor" evidence="4">
    <location>
        <position position="50"/>
    </location>
</feature>
<dbReference type="GO" id="GO:0005975">
    <property type="term" value="P:carbohydrate metabolic process"/>
    <property type="evidence" value="ECO:0007669"/>
    <property type="project" value="InterPro"/>
</dbReference>
<gene>
    <name evidence="9" type="ORF">DN752_20090</name>
</gene>
<dbReference type="InterPro" id="IPR023296">
    <property type="entry name" value="Glyco_hydro_beta-prop_sf"/>
</dbReference>
<dbReference type="Pfam" id="PF04616">
    <property type="entry name" value="Glyco_hydro_43"/>
    <property type="match status" value="1"/>
</dbReference>
<reference evidence="9 10" key="1">
    <citation type="submission" date="2018-06" db="EMBL/GenBank/DDBJ databases">
        <title>Echinicola strongylocentroti sp. nov., isolated from a sea urchin Strongylocentrotus intermedius.</title>
        <authorList>
            <person name="Bae S.S."/>
        </authorList>
    </citation>
    <scope>NUCLEOTIDE SEQUENCE [LARGE SCALE GENOMIC DNA]</scope>
    <source>
        <strain evidence="9 10">MEBiC08714</strain>
    </source>
</reference>
<keyword evidence="3 6" id="KW-0326">Glycosidase</keyword>
<dbReference type="Gene3D" id="2.115.10.20">
    <property type="entry name" value="Glycosyl hydrolase domain, family 43"/>
    <property type="match status" value="1"/>
</dbReference>
<keyword evidence="2 6" id="KW-0378">Hydrolase</keyword>
<dbReference type="KEGG" id="est:DN752_20090"/>
<dbReference type="InterPro" id="IPR041542">
    <property type="entry name" value="GH43_C2"/>
</dbReference>
<dbReference type="SUPFAM" id="SSF75005">
    <property type="entry name" value="Arabinanase/levansucrase/invertase"/>
    <property type="match status" value="1"/>
</dbReference>
<dbReference type="SUPFAM" id="SSF49899">
    <property type="entry name" value="Concanavalin A-like lectins/glucanases"/>
    <property type="match status" value="1"/>
</dbReference>
<evidence type="ECO:0000256" key="5">
    <source>
        <dbReference type="PIRSR" id="PIRSR606710-2"/>
    </source>
</evidence>
<feature type="chain" id="PRO_5016292946" evidence="7">
    <location>
        <begin position="21"/>
        <end position="526"/>
    </location>
</feature>
<dbReference type="PROSITE" id="PS51257">
    <property type="entry name" value="PROKAR_LIPOPROTEIN"/>
    <property type="match status" value="1"/>
</dbReference>
<evidence type="ECO:0000313" key="9">
    <source>
        <dbReference type="EMBL" id="AWW32255.1"/>
    </source>
</evidence>
<organism evidence="9 10">
    <name type="scientific">Echinicola strongylocentroti</name>
    <dbReference type="NCBI Taxonomy" id="1795355"/>
    <lineage>
        <taxon>Bacteria</taxon>
        <taxon>Pseudomonadati</taxon>
        <taxon>Bacteroidota</taxon>
        <taxon>Cytophagia</taxon>
        <taxon>Cytophagales</taxon>
        <taxon>Cyclobacteriaceae</taxon>
        <taxon>Echinicola</taxon>
    </lineage>
</organism>